<evidence type="ECO:0000256" key="9">
    <source>
        <dbReference type="ARBA" id="ARBA00023098"/>
    </source>
</evidence>
<feature type="active site" description="Proton acceptor" evidence="18">
    <location>
        <position position="320"/>
    </location>
</feature>
<keyword evidence="9" id="KW-0443">Lipid metabolism</keyword>
<dbReference type="FunFam" id="3.30.559.70:FF:000007">
    <property type="entry name" value="Carnitine O-acetyltransferase, mitochondrial"/>
    <property type="match status" value="1"/>
</dbReference>
<evidence type="ECO:0000256" key="14">
    <source>
        <dbReference type="ARBA" id="ARBA00052702"/>
    </source>
</evidence>
<evidence type="ECO:0000259" key="19">
    <source>
        <dbReference type="Pfam" id="PF00755"/>
    </source>
</evidence>
<evidence type="ECO:0000256" key="3">
    <source>
        <dbReference type="ARBA" id="ARBA00005232"/>
    </source>
</evidence>
<dbReference type="Proteomes" id="UP001219933">
    <property type="component" value="Chromosome 4"/>
</dbReference>
<dbReference type="SUPFAM" id="SSF52777">
    <property type="entry name" value="CoA-dependent acyltransferases"/>
    <property type="match status" value="2"/>
</dbReference>
<sequence>MAPNAKPLYSAQASLPQLPVPDLEQTLSNYLRTTLPLQESKQTLAVTENAVKDAVGGKDKKLMNQLQERLIHRATAEGRESWLYDWWKTIGYTSYRDPLVPFVSYYYIHRPDPSVTKGTERAAQILKAVLAFRELVVSERLEPEKTKAGPMCMEGFKWMFNVSRIPVKPEDQPIVYDPAKNNHVIVMRNGHFFEIEVIHPETGKELSAAEIQSQLEQIVADPEAQVPIATPIGALTSDNRDAWTESREVLLNVPGKGEHNAKILDRIDSSIIVINLDNASPITVEERAWSVWTGNGSNRYYDKQQFIIADNGTSGFVGEHSMMDGTHTLRLNNFVLQSLQSKKLDLTAGSGAASVPAPKRLEFAVDANVQKSVTESLSRFNKLMGAHNLSILDFHGYGKGAIKKFRCSPDAWVQMMIQMAYHKLHGETCATYEAAQTRKFKLGRTETIRSASVESAEFVKSMEDPSASDEDRYAKFQAAVKQHLSYASAAADGQAIDRHFFGLKNLLREGEERPAIFTDPMFAKSSTWLLSTSQISTEVFDAWGFGEVTPKGYGVAYAIKEDSLTISACCLRDEHSPQQFTHYLNRAAIELRDLHLRLAAKQQGGSKL</sequence>
<evidence type="ECO:0000256" key="5">
    <source>
        <dbReference type="ARBA" id="ARBA00022679"/>
    </source>
</evidence>
<evidence type="ECO:0000256" key="12">
    <source>
        <dbReference type="ARBA" id="ARBA00023140"/>
    </source>
</evidence>
<keyword evidence="11" id="KW-0472">Membrane</keyword>
<reference evidence="20" key="1">
    <citation type="submission" date="2023-03" db="EMBL/GenBank/DDBJ databases">
        <title>Mating type loci evolution in Malassezia.</title>
        <authorList>
            <person name="Coelho M.A."/>
        </authorList>
    </citation>
    <scope>NUCLEOTIDE SEQUENCE</scope>
    <source>
        <strain evidence="20">CBS 11721</strain>
    </source>
</reference>
<keyword evidence="8" id="KW-0809">Transit peptide</keyword>
<evidence type="ECO:0000256" key="1">
    <source>
        <dbReference type="ARBA" id="ARBA00004275"/>
    </source>
</evidence>
<evidence type="ECO:0000256" key="8">
    <source>
        <dbReference type="ARBA" id="ARBA00022946"/>
    </source>
</evidence>
<evidence type="ECO:0000256" key="4">
    <source>
        <dbReference type="ARBA" id="ARBA00022448"/>
    </source>
</evidence>
<keyword evidence="6" id="KW-0999">Mitochondrion inner membrane</keyword>
<dbReference type="PANTHER" id="PTHR22589:SF103">
    <property type="entry name" value="CARNITINE O-ACETYL-TRANSFERASE, ISOFORM A-RELATED"/>
    <property type="match status" value="1"/>
</dbReference>
<evidence type="ECO:0000256" key="16">
    <source>
        <dbReference type="ARBA" id="ARBA00066910"/>
    </source>
</evidence>
<evidence type="ECO:0000256" key="18">
    <source>
        <dbReference type="PIRSR" id="PIRSR600542-1"/>
    </source>
</evidence>
<gene>
    <name evidence="20" type="primary">CAT2</name>
    <name evidence="20" type="ORF">MCUN1_002841</name>
</gene>
<evidence type="ECO:0000256" key="10">
    <source>
        <dbReference type="ARBA" id="ARBA00023128"/>
    </source>
</evidence>
<dbReference type="InterPro" id="IPR023213">
    <property type="entry name" value="CAT-like_dom_sf"/>
</dbReference>
<keyword evidence="10" id="KW-0496">Mitochondrion</keyword>
<protein>
    <recommendedName>
        <fullName evidence="17">Carnitine O-acetyltransferase, mitochondrial</fullName>
        <ecNumber evidence="16">2.3.1.7</ecNumber>
    </recommendedName>
</protein>
<dbReference type="AlphaFoldDB" id="A0AAF0J7C5"/>
<dbReference type="Gene3D" id="3.30.559.70">
    <property type="entry name" value="Choline/Carnitine o-acyltransferase, domain 2"/>
    <property type="match status" value="1"/>
</dbReference>
<evidence type="ECO:0000313" key="20">
    <source>
        <dbReference type="EMBL" id="WFD35970.1"/>
    </source>
</evidence>
<comment type="subcellular location">
    <subcellularLocation>
        <location evidence="2">Mitochondrion inner membrane</location>
        <topology evidence="2">Peripheral membrane protein</topology>
        <orientation evidence="2">Matrix side</orientation>
    </subcellularLocation>
    <subcellularLocation>
        <location evidence="1">Peroxisome</location>
    </subcellularLocation>
</comment>
<keyword evidence="4" id="KW-0813">Transport</keyword>
<dbReference type="PROSITE" id="PS00439">
    <property type="entry name" value="ACYLTRANSF_C_1"/>
    <property type="match status" value="1"/>
</dbReference>
<organism evidence="20 21">
    <name type="scientific">Malassezia cuniculi</name>
    <dbReference type="NCBI Taxonomy" id="948313"/>
    <lineage>
        <taxon>Eukaryota</taxon>
        <taxon>Fungi</taxon>
        <taxon>Dikarya</taxon>
        <taxon>Basidiomycota</taxon>
        <taxon>Ustilaginomycotina</taxon>
        <taxon>Malasseziomycetes</taxon>
        <taxon>Malasseziales</taxon>
        <taxon>Malasseziaceae</taxon>
        <taxon>Malassezia</taxon>
    </lineage>
</organism>
<dbReference type="EMBL" id="CP119880">
    <property type="protein sequence ID" value="WFD35970.1"/>
    <property type="molecule type" value="Genomic_DNA"/>
</dbReference>
<dbReference type="InterPro" id="IPR039551">
    <property type="entry name" value="Cho/carn_acyl_trans"/>
</dbReference>
<evidence type="ECO:0000256" key="13">
    <source>
        <dbReference type="ARBA" id="ARBA00023315"/>
    </source>
</evidence>
<proteinExistence type="inferred from homology"/>
<comment type="similarity">
    <text evidence="3">Belongs to the carnitine/choline acetyltransferase family.</text>
</comment>
<keyword evidence="5 20" id="KW-0808">Transferase</keyword>
<evidence type="ECO:0000313" key="21">
    <source>
        <dbReference type="Proteomes" id="UP001219933"/>
    </source>
</evidence>
<dbReference type="GO" id="GO:0005777">
    <property type="term" value="C:peroxisome"/>
    <property type="evidence" value="ECO:0007669"/>
    <property type="project" value="UniProtKB-SubCell"/>
</dbReference>
<evidence type="ECO:0000256" key="11">
    <source>
        <dbReference type="ARBA" id="ARBA00023136"/>
    </source>
</evidence>
<dbReference type="EC" id="2.3.1.7" evidence="16"/>
<accession>A0AAF0J7C5</accession>
<dbReference type="Pfam" id="PF00755">
    <property type="entry name" value="Carn_acyltransf"/>
    <property type="match status" value="1"/>
</dbReference>
<evidence type="ECO:0000256" key="6">
    <source>
        <dbReference type="ARBA" id="ARBA00022792"/>
    </source>
</evidence>
<dbReference type="GO" id="GO:0004092">
    <property type="term" value="F:carnitine O-acetyltransferase activity"/>
    <property type="evidence" value="ECO:0007669"/>
    <property type="project" value="UniProtKB-EC"/>
</dbReference>
<dbReference type="Gene3D" id="3.30.559.10">
    <property type="entry name" value="Chloramphenicol acetyltransferase-like domain"/>
    <property type="match status" value="1"/>
</dbReference>
<name>A0AAF0J7C5_9BASI</name>
<dbReference type="InterPro" id="IPR000542">
    <property type="entry name" value="Carn_acyl_trans"/>
</dbReference>
<evidence type="ECO:0000256" key="15">
    <source>
        <dbReference type="ARBA" id="ARBA00053195"/>
    </source>
</evidence>
<comment type="catalytic activity">
    <reaction evidence="14">
        <text>(R)-carnitine + acetyl-CoA = O-acetyl-(R)-carnitine + CoA</text>
        <dbReference type="Rhea" id="RHEA:21136"/>
        <dbReference type="ChEBI" id="CHEBI:16347"/>
        <dbReference type="ChEBI" id="CHEBI:57287"/>
        <dbReference type="ChEBI" id="CHEBI:57288"/>
        <dbReference type="ChEBI" id="CHEBI:57589"/>
        <dbReference type="EC" id="2.3.1.7"/>
    </reaction>
</comment>
<evidence type="ECO:0000256" key="7">
    <source>
        <dbReference type="ARBA" id="ARBA00022832"/>
    </source>
</evidence>
<dbReference type="InterPro" id="IPR042231">
    <property type="entry name" value="Cho/carn_acyl_trans_2"/>
</dbReference>
<keyword evidence="13 20" id="KW-0012">Acyltransferase</keyword>
<comment type="function">
    <text evidence="15">Carnitine acetylase is specific for short chain fatty acids. Carnitine acetylase seems to affect the flux through the pyruvate dehydrogenase complex. It may be involved as well in the transport of acetyl-CoA into mitochondria.</text>
</comment>
<evidence type="ECO:0000256" key="2">
    <source>
        <dbReference type="ARBA" id="ARBA00004443"/>
    </source>
</evidence>
<dbReference type="PANTHER" id="PTHR22589">
    <property type="entry name" value="CARNITINE O-ACYLTRANSFERASE"/>
    <property type="match status" value="1"/>
</dbReference>
<dbReference type="GO" id="GO:0006631">
    <property type="term" value="P:fatty acid metabolic process"/>
    <property type="evidence" value="ECO:0007669"/>
    <property type="project" value="UniProtKB-KW"/>
</dbReference>
<dbReference type="GO" id="GO:0009437">
    <property type="term" value="P:carnitine metabolic process"/>
    <property type="evidence" value="ECO:0007669"/>
    <property type="project" value="TreeGrafter"/>
</dbReference>
<keyword evidence="7" id="KW-0276">Fatty acid metabolism</keyword>
<keyword evidence="21" id="KW-1185">Reference proteome</keyword>
<keyword evidence="12" id="KW-0576">Peroxisome</keyword>
<evidence type="ECO:0000256" key="17">
    <source>
        <dbReference type="ARBA" id="ARBA00073438"/>
    </source>
</evidence>
<dbReference type="GO" id="GO:0005743">
    <property type="term" value="C:mitochondrial inner membrane"/>
    <property type="evidence" value="ECO:0007669"/>
    <property type="project" value="UniProtKB-SubCell"/>
</dbReference>
<feature type="domain" description="Choline/carnitine acyltransferase" evidence="19">
    <location>
        <begin position="18"/>
        <end position="585"/>
    </location>
</feature>